<dbReference type="Gene3D" id="3.40.50.1820">
    <property type="entry name" value="alpha/beta hydrolase"/>
    <property type="match status" value="1"/>
</dbReference>
<feature type="compositionally biased region" description="Basic and acidic residues" evidence="1">
    <location>
        <begin position="43"/>
        <end position="55"/>
    </location>
</feature>
<keyword evidence="2" id="KW-1133">Transmembrane helix</keyword>
<keyword evidence="2" id="KW-0472">Membrane</keyword>
<name>A0ABR2YBB1_9CHLO</name>
<reference evidence="4 5" key="1">
    <citation type="journal article" date="2024" name="Nat. Commun.">
        <title>Phylogenomics reveals the evolutionary origins of lichenization in chlorophyte algae.</title>
        <authorList>
            <person name="Puginier C."/>
            <person name="Libourel C."/>
            <person name="Otte J."/>
            <person name="Skaloud P."/>
            <person name="Haon M."/>
            <person name="Grisel S."/>
            <person name="Petersen M."/>
            <person name="Berrin J.G."/>
            <person name="Delaux P.M."/>
            <person name="Dal Grande F."/>
            <person name="Keller J."/>
        </authorList>
    </citation>
    <scope>NUCLEOTIDE SEQUENCE [LARGE SCALE GENOMIC DNA]</scope>
    <source>
        <strain evidence="4 5">SAG 216-7</strain>
    </source>
</reference>
<gene>
    <name evidence="4" type="ORF">WJX75_004305</name>
</gene>
<dbReference type="Pfam" id="PF01764">
    <property type="entry name" value="Lipase_3"/>
    <property type="match status" value="1"/>
</dbReference>
<dbReference type="InterPro" id="IPR051218">
    <property type="entry name" value="Sec_MonoDiacylglyc_Lipase"/>
</dbReference>
<dbReference type="SUPFAM" id="SSF53474">
    <property type="entry name" value="alpha/beta-Hydrolases"/>
    <property type="match status" value="1"/>
</dbReference>
<dbReference type="Proteomes" id="UP001491310">
    <property type="component" value="Unassembled WGS sequence"/>
</dbReference>
<dbReference type="PANTHER" id="PTHR45856">
    <property type="entry name" value="ALPHA/BETA-HYDROLASES SUPERFAMILY PROTEIN"/>
    <property type="match status" value="1"/>
</dbReference>
<evidence type="ECO:0000313" key="4">
    <source>
        <dbReference type="EMBL" id="KAK9901289.1"/>
    </source>
</evidence>
<feature type="compositionally biased region" description="Polar residues" evidence="1">
    <location>
        <begin position="167"/>
        <end position="177"/>
    </location>
</feature>
<comment type="caution">
    <text evidence="4">The sequence shown here is derived from an EMBL/GenBank/DDBJ whole genome shotgun (WGS) entry which is preliminary data.</text>
</comment>
<evidence type="ECO:0000256" key="2">
    <source>
        <dbReference type="SAM" id="Phobius"/>
    </source>
</evidence>
<sequence length="561" mass="61016">MQKKVENTPSHEGRIAKNLHNVCTDDTFRGATDRPKGRSFAEGIERSSEREDGVIGDHSSSSPAQLSYRPKHVDRSRLILRRFVEASRVSWTFLVQVLAYFGALHLLSFFGIHNLLHSFRGDAERLIAFLTGSANELKDGQKVPFSILGSLSTDLSLPYSPAESFPFNSTAQTSAGTRGSRRQHRPAPRTAVLISILQDDISTAVPDFVTAENNAAVPPVRVQQSAVHTAAREVYSAGAQSAKKTSARWMKLLPAKRKLGRSSLEAAQSVRARAAEVDCGGNAHFLAMCSKLIYEDERIVRDVIKRRCGCSNKTALVIMLKGADPLYQLDLRADPPCIKRYRPGMGEVHDGLWAGLHQPDPARPGSTVTDGLAHSLTSAGRGKRIFVCGHSMGGALASFLALLLSQRAPGLESSIGGIFTYGAPRCGDAESARVIAELYPGKAFRYAHASVCMLPPAWGYEPHGLERYITSFPVATVSGQCTRILRAEADPRTVRVCKAREDTWAHVISLAKIGAGLRNPGESAMRLAMRVLLLAFPGFNDHLPCDYETALREALTGPHEG</sequence>
<keyword evidence="5" id="KW-1185">Reference proteome</keyword>
<feature type="transmembrane region" description="Helical" evidence="2">
    <location>
        <begin position="93"/>
        <end position="116"/>
    </location>
</feature>
<protein>
    <recommendedName>
        <fullName evidence="3">Fungal lipase-type domain-containing protein</fullName>
    </recommendedName>
</protein>
<organism evidence="4 5">
    <name type="scientific">Coccomyxa subellipsoidea</name>
    <dbReference type="NCBI Taxonomy" id="248742"/>
    <lineage>
        <taxon>Eukaryota</taxon>
        <taxon>Viridiplantae</taxon>
        <taxon>Chlorophyta</taxon>
        <taxon>core chlorophytes</taxon>
        <taxon>Trebouxiophyceae</taxon>
        <taxon>Trebouxiophyceae incertae sedis</taxon>
        <taxon>Coccomyxaceae</taxon>
        <taxon>Coccomyxa</taxon>
    </lineage>
</organism>
<dbReference type="InterPro" id="IPR029058">
    <property type="entry name" value="AB_hydrolase_fold"/>
</dbReference>
<feature type="compositionally biased region" description="Basic and acidic residues" evidence="1">
    <location>
        <begin position="26"/>
        <end position="36"/>
    </location>
</feature>
<evidence type="ECO:0000313" key="5">
    <source>
        <dbReference type="Proteomes" id="UP001491310"/>
    </source>
</evidence>
<dbReference type="PANTHER" id="PTHR45856:SF11">
    <property type="entry name" value="FUNGAL LIPASE-LIKE DOMAIN-CONTAINING PROTEIN"/>
    <property type="match status" value="1"/>
</dbReference>
<proteinExistence type="predicted"/>
<keyword evidence="2" id="KW-0812">Transmembrane</keyword>
<dbReference type="EMBL" id="JALJOT010000018">
    <property type="protein sequence ID" value="KAK9901289.1"/>
    <property type="molecule type" value="Genomic_DNA"/>
</dbReference>
<accession>A0ABR2YBB1</accession>
<evidence type="ECO:0000256" key="1">
    <source>
        <dbReference type="SAM" id="MobiDB-lite"/>
    </source>
</evidence>
<feature type="region of interest" description="Disordered" evidence="1">
    <location>
        <begin position="167"/>
        <end position="187"/>
    </location>
</feature>
<feature type="region of interest" description="Disordered" evidence="1">
    <location>
        <begin position="26"/>
        <end position="68"/>
    </location>
</feature>
<evidence type="ECO:0000259" key="3">
    <source>
        <dbReference type="Pfam" id="PF01764"/>
    </source>
</evidence>
<dbReference type="InterPro" id="IPR002921">
    <property type="entry name" value="Fungal_lipase-type"/>
</dbReference>
<feature type="domain" description="Fungal lipase-type" evidence="3">
    <location>
        <begin position="344"/>
        <end position="448"/>
    </location>
</feature>